<keyword evidence="2" id="KW-1185">Reference proteome</keyword>
<reference evidence="1 2" key="1">
    <citation type="journal article" date="2021" name="Microorganisms">
        <title>Genome Evolution of Filamentous Cyanobacterium Nostoc Species: From Facultative Symbiosis to Free Living.</title>
        <authorList>
            <person name="Huo D."/>
            <person name="Li H."/>
            <person name="Cai F."/>
            <person name="Guo X."/>
            <person name="Qiao Z."/>
            <person name="Wang W."/>
            <person name="Yu G."/>
            <person name="Li R."/>
        </authorList>
    </citation>
    <scope>NUCLEOTIDE SEQUENCE [LARGE SCALE GENOMIC DNA]</scope>
    <source>
        <strain evidence="1 2">CHAB 5714</strain>
    </source>
</reference>
<comment type="caution">
    <text evidence="1">The sequence shown here is derived from an EMBL/GenBank/DDBJ whole genome shotgun (WGS) entry which is preliminary data.</text>
</comment>
<protein>
    <recommendedName>
        <fullName evidence="3">Flagellar assembly protein H</fullName>
    </recommendedName>
</protein>
<dbReference type="Proteomes" id="UP001199525">
    <property type="component" value="Unassembled WGS sequence"/>
</dbReference>
<evidence type="ECO:0000313" key="1">
    <source>
        <dbReference type="EMBL" id="MCC5604969.1"/>
    </source>
</evidence>
<evidence type="ECO:0008006" key="3">
    <source>
        <dbReference type="Google" id="ProtNLM"/>
    </source>
</evidence>
<dbReference type="EMBL" id="JAIVFQ010000178">
    <property type="protein sequence ID" value="MCC5604969.1"/>
    <property type="molecule type" value="Genomic_DNA"/>
</dbReference>
<gene>
    <name evidence="1" type="ORF">LC586_39035</name>
</gene>
<sequence length="292" mass="33309">MTRFPFDQFSKDYLEELLQPLGSVQVSRKVAGEVREIDVWFAPNTSPNPAEATKLGLLGQFAATPSLFEPFRNAASPTEICNCILKLLEIRGEFEREAKRNQQQLDENNLPRLWILSPTASEDRLQGFGAVSDEQNWSPGVYFLPKYLRTAIVAIHQLPRTKKTLWLRILGKGRVQQQAIDELEALPENEALRSRALELLYSLKTTLEVSQNIDEEDRELIMRLSPLYTQRIEEATRLGERKVVESLLKSRFGSLDEQLSAIIEPLLSLKAEEFTPLLLQLSREELLARFGS</sequence>
<name>A0ABS8IMA1_9NOSO</name>
<accession>A0ABS8IMA1</accession>
<organism evidence="1 2">
    <name type="scientific">Nostoc favosum CHAB5714</name>
    <dbReference type="NCBI Taxonomy" id="2780399"/>
    <lineage>
        <taxon>Bacteria</taxon>
        <taxon>Bacillati</taxon>
        <taxon>Cyanobacteriota</taxon>
        <taxon>Cyanophyceae</taxon>
        <taxon>Nostocales</taxon>
        <taxon>Nostocaceae</taxon>
        <taxon>Nostoc</taxon>
        <taxon>Nostoc favosum</taxon>
    </lineage>
</organism>
<proteinExistence type="predicted"/>
<dbReference type="RefSeq" id="WP_229491141.1">
    <property type="nucleotide sequence ID" value="NZ_JAIVFQ010000178.1"/>
</dbReference>
<evidence type="ECO:0000313" key="2">
    <source>
        <dbReference type="Proteomes" id="UP001199525"/>
    </source>
</evidence>